<evidence type="ECO:0000259" key="2">
    <source>
        <dbReference type="Pfam" id="PF02470"/>
    </source>
</evidence>
<keyword evidence="1" id="KW-1133">Transmembrane helix</keyword>
<evidence type="ECO:0000313" key="4">
    <source>
        <dbReference type="EMBL" id="NNH68544.1"/>
    </source>
</evidence>
<dbReference type="InterPro" id="IPR003399">
    <property type="entry name" value="Mce/MlaD"/>
</dbReference>
<dbReference type="PANTHER" id="PTHR33371:SF19">
    <property type="entry name" value="MCE-FAMILY PROTEIN MCE4A"/>
    <property type="match status" value="1"/>
</dbReference>
<dbReference type="EMBL" id="JABELX010000001">
    <property type="protein sequence ID" value="NNH68544.1"/>
    <property type="molecule type" value="Genomic_DNA"/>
</dbReference>
<protein>
    <submittedName>
        <fullName evidence="4">MCE family protein</fullName>
    </submittedName>
</protein>
<evidence type="ECO:0000259" key="3">
    <source>
        <dbReference type="Pfam" id="PF11887"/>
    </source>
</evidence>
<gene>
    <name evidence="4" type="ORF">HLB23_01380</name>
</gene>
<sequence length="419" mass="43853">MGNEFELDGRGPSTRLLLVVAVVFLALCVVATHLLLEKSTGGLDKKVTVTALLESVGDGLPDKSDVKFRGLLVGMVRGVTPARRGEPNIVRIELNPAHAQGIPNSVTARIVPSNAFAVSSVQLVDNGAAPAITDGSRITEDRTLPTQLFQTTLAKVRELLGAIGRDETDRTLGLIRTLADATAGKGATLTSTVDGLNKVVAEMNQLTAEDTGPATLRTWEEAIATLNGSAPELVDALHSTVAPMRTVAEKRAQLVDLLVGANATVGTVGGGLDNHIDELVDIGTQLTPVVGVLADDAGEFPAIMLRLNDVVDKFFGELWTRTGEKLAFTFKLVVSLTPLRLYTRADCPVFGELRGPSCDTAPETTPIPETMGIPDARAFTPPPGVALPTPGSPADQILLGPLGIPAPPAVFTPAPEGAR</sequence>
<comment type="caution">
    <text evidence="4">The sequence shown here is derived from an EMBL/GenBank/DDBJ whole genome shotgun (WGS) entry which is preliminary data.</text>
</comment>
<dbReference type="AlphaFoldDB" id="A0A849BR39"/>
<feature type="domain" description="Mammalian cell entry C-terminal" evidence="3">
    <location>
        <begin position="131"/>
        <end position="356"/>
    </location>
</feature>
<dbReference type="InterPro" id="IPR052336">
    <property type="entry name" value="MlaD_Phospholipid_Transporter"/>
</dbReference>
<keyword evidence="1" id="KW-0812">Transmembrane</keyword>
<keyword evidence="5" id="KW-1185">Reference proteome</keyword>
<dbReference type="RefSeq" id="WP_169815046.1">
    <property type="nucleotide sequence ID" value="NZ_JABELX010000001.1"/>
</dbReference>
<dbReference type="GO" id="GO:0051701">
    <property type="term" value="P:biological process involved in interaction with host"/>
    <property type="evidence" value="ECO:0007669"/>
    <property type="project" value="TreeGrafter"/>
</dbReference>
<evidence type="ECO:0000313" key="5">
    <source>
        <dbReference type="Proteomes" id="UP000586827"/>
    </source>
</evidence>
<name>A0A849BR39_9NOCA</name>
<organism evidence="4 5">
    <name type="scientific">Nocardia uniformis</name>
    <dbReference type="NCBI Taxonomy" id="53432"/>
    <lineage>
        <taxon>Bacteria</taxon>
        <taxon>Bacillati</taxon>
        <taxon>Actinomycetota</taxon>
        <taxon>Actinomycetes</taxon>
        <taxon>Mycobacteriales</taxon>
        <taxon>Nocardiaceae</taxon>
        <taxon>Nocardia</taxon>
    </lineage>
</organism>
<feature type="transmembrane region" description="Helical" evidence="1">
    <location>
        <begin position="16"/>
        <end position="36"/>
    </location>
</feature>
<keyword evidence="1" id="KW-0472">Membrane</keyword>
<dbReference type="Pfam" id="PF02470">
    <property type="entry name" value="MlaD"/>
    <property type="match status" value="1"/>
</dbReference>
<accession>A0A849BR39</accession>
<dbReference type="GO" id="GO:0005576">
    <property type="term" value="C:extracellular region"/>
    <property type="evidence" value="ECO:0007669"/>
    <property type="project" value="TreeGrafter"/>
</dbReference>
<dbReference type="Proteomes" id="UP000586827">
    <property type="component" value="Unassembled WGS sequence"/>
</dbReference>
<feature type="domain" description="Mce/MlaD" evidence="2">
    <location>
        <begin position="46"/>
        <end position="124"/>
    </location>
</feature>
<evidence type="ECO:0000256" key="1">
    <source>
        <dbReference type="SAM" id="Phobius"/>
    </source>
</evidence>
<reference evidence="4 5" key="1">
    <citation type="submission" date="2020-05" db="EMBL/GenBank/DDBJ databases">
        <title>MicrobeNet Type strains.</title>
        <authorList>
            <person name="Nicholson A.C."/>
        </authorList>
    </citation>
    <scope>NUCLEOTIDE SEQUENCE [LARGE SCALE GENOMIC DNA]</scope>
    <source>
        <strain evidence="4 5">JCM 3224</strain>
    </source>
</reference>
<dbReference type="PANTHER" id="PTHR33371">
    <property type="entry name" value="INTERMEMBRANE PHOSPHOLIPID TRANSPORT SYSTEM BINDING PROTEIN MLAD-RELATED"/>
    <property type="match status" value="1"/>
</dbReference>
<proteinExistence type="predicted"/>
<dbReference type="Pfam" id="PF11887">
    <property type="entry name" value="Mce4_CUP1"/>
    <property type="match status" value="1"/>
</dbReference>
<dbReference type="InterPro" id="IPR024516">
    <property type="entry name" value="Mce_C"/>
</dbReference>